<reference evidence="6" key="1">
    <citation type="submission" date="2021-04" db="EMBL/GenBank/DDBJ databases">
        <title>Genomic analysis of electroactive and textile dye degrading Bacillus circulans strain: DC10 isolated from constructed wetland-microbial fuel cells treating textile dye wastewaters.</title>
        <authorList>
            <person name="Patel D.U."/>
            <person name="Desai C.R."/>
        </authorList>
    </citation>
    <scope>NUCLEOTIDE SEQUENCE</scope>
    <source>
        <strain evidence="6">DC10</strain>
    </source>
</reference>
<dbReference type="RefSeq" id="WP_212120440.1">
    <property type="nucleotide sequence ID" value="NZ_JAGTPX020000018.1"/>
</dbReference>
<comment type="caution">
    <text evidence="6">The sequence shown here is derived from an EMBL/GenBank/DDBJ whole genome shotgun (WGS) entry which is preliminary data.</text>
</comment>
<dbReference type="Pfam" id="PF01380">
    <property type="entry name" value="SIS"/>
    <property type="match status" value="1"/>
</dbReference>
<evidence type="ECO:0000259" key="4">
    <source>
        <dbReference type="PROSITE" id="PS51071"/>
    </source>
</evidence>
<dbReference type="EMBL" id="JAGTPX010000021">
    <property type="protein sequence ID" value="MBR8671361.1"/>
    <property type="molecule type" value="Genomic_DNA"/>
</dbReference>
<accession>A0A941GEG0</accession>
<evidence type="ECO:0000256" key="3">
    <source>
        <dbReference type="ARBA" id="ARBA00023163"/>
    </source>
</evidence>
<dbReference type="InterPro" id="IPR046348">
    <property type="entry name" value="SIS_dom_sf"/>
</dbReference>
<protein>
    <submittedName>
        <fullName evidence="6">MurR/RpiR family transcriptional regulator</fullName>
    </submittedName>
</protein>
<dbReference type="InterPro" id="IPR001347">
    <property type="entry name" value="SIS_dom"/>
</dbReference>
<keyword evidence="3" id="KW-0804">Transcription</keyword>
<dbReference type="GO" id="GO:0003677">
    <property type="term" value="F:DNA binding"/>
    <property type="evidence" value="ECO:0007669"/>
    <property type="project" value="UniProtKB-KW"/>
</dbReference>
<dbReference type="SUPFAM" id="SSF53697">
    <property type="entry name" value="SIS domain"/>
    <property type="match status" value="1"/>
</dbReference>
<dbReference type="Gene3D" id="3.40.50.10490">
    <property type="entry name" value="Glucose-6-phosphate isomerase like protein, domain 1"/>
    <property type="match status" value="1"/>
</dbReference>
<evidence type="ECO:0000259" key="5">
    <source>
        <dbReference type="PROSITE" id="PS51464"/>
    </source>
</evidence>
<dbReference type="InterPro" id="IPR047640">
    <property type="entry name" value="RpiR-like"/>
</dbReference>
<dbReference type="CDD" id="cd05013">
    <property type="entry name" value="SIS_RpiR"/>
    <property type="match status" value="1"/>
</dbReference>
<dbReference type="PROSITE" id="PS51071">
    <property type="entry name" value="HTH_RPIR"/>
    <property type="match status" value="1"/>
</dbReference>
<dbReference type="GO" id="GO:0003700">
    <property type="term" value="F:DNA-binding transcription factor activity"/>
    <property type="evidence" value="ECO:0007669"/>
    <property type="project" value="InterPro"/>
</dbReference>
<feature type="domain" description="SIS" evidence="5">
    <location>
        <begin position="121"/>
        <end position="261"/>
    </location>
</feature>
<dbReference type="PROSITE" id="PS51464">
    <property type="entry name" value="SIS"/>
    <property type="match status" value="1"/>
</dbReference>
<evidence type="ECO:0000313" key="6">
    <source>
        <dbReference type="EMBL" id="MBR8671361.1"/>
    </source>
</evidence>
<feature type="domain" description="HTH rpiR-type" evidence="4">
    <location>
        <begin position="4"/>
        <end position="80"/>
    </location>
</feature>
<dbReference type="Gene3D" id="1.10.10.10">
    <property type="entry name" value="Winged helix-like DNA-binding domain superfamily/Winged helix DNA-binding domain"/>
    <property type="match status" value="1"/>
</dbReference>
<gene>
    <name evidence="6" type="ORF">KD144_17630</name>
</gene>
<dbReference type="GO" id="GO:1901135">
    <property type="term" value="P:carbohydrate derivative metabolic process"/>
    <property type="evidence" value="ECO:0007669"/>
    <property type="project" value="InterPro"/>
</dbReference>
<sequence length="261" mass="29523">MKRLLLNKILATIGETINETEYTILLDLIERMDQLQTYSIREAAKNNFVSTSSISRLCTKFGLSGYSELKFYLKDQYDHLIELQDQALSSTKQTASVLLSSFQKNFEITMDRLNEVELDHFIHLLVSTSKVGVFGTGISEIIATYFAQRFQIIGKDAWKVDVSASGGIYMNQLKKTQLMVFFSRSGESSYALTKGQIAKRLGIKIIVITSNPSSKLAEMADYILTIHGSQEAFDVSNNITSYNSMIILFIDLILQLYMERV</sequence>
<dbReference type="AlphaFoldDB" id="A0A941GEG0"/>
<keyword evidence="2" id="KW-0238">DNA-binding</keyword>
<evidence type="ECO:0000256" key="2">
    <source>
        <dbReference type="ARBA" id="ARBA00023125"/>
    </source>
</evidence>
<dbReference type="InterPro" id="IPR036388">
    <property type="entry name" value="WH-like_DNA-bd_sf"/>
</dbReference>
<evidence type="ECO:0000256" key="1">
    <source>
        <dbReference type="ARBA" id="ARBA00023015"/>
    </source>
</evidence>
<dbReference type="SUPFAM" id="SSF46689">
    <property type="entry name" value="Homeodomain-like"/>
    <property type="match status" value="1"/>
</dbReference>
<dbReference type="PANTHER" id="PTHR30514">
    <property type="entry name" value="GLUCOKINASE"/>
    <property type="match status" value="1"/>
</dbReference>
<keyword evidence="1" id="KW-0805">Transcription regulation</keyword>
<dbReference type="InterPro" id="IPR000281">
    <property type="entry name" value="HTH_RpiR"/>
</dbReference>
<dbReference type="InterPro" id="IPR035472">
    <property type="entry name" value="RpiR-like_SIS"/>
</dbReference>
<dbReference type="Pfam" id="PF01418">
    <property type="entry name" value="HTH_6"/>
    <property type="match status" value="1"/>
</dbReference>
<dbReference type="InterPro" id="IPR009057">
    <property type="entry name" value="Homeodomain-like_sf"/>
</dbReference>
<name>A0A941GEG0_NIACI</name>
<dbReference type="GO" id="GO:0097367">
    <property type="term" value="F:carbohydrate derivative binding"/>
    <property type="evidence" value="ECO:0007669"/>
    <property type="project" value="InterPro"/>
</dbReference>
<proteinExistence type="predicted"/>
<dbReference type="PANTHER" id="PTHR30514:SF21">
    <property type="entry name" value="RPIR-FAMILY TRANSCRIPTIONAL REGULATOR"/>
    <property type="match status" value="1"/>
</dbReference>
<organism evidence="6">
    <name type="scientific">Niallia circulans</name>
    <name type="common">Bacillus circulans</name>
    <dbReference type="NCBI Taxonomy" id="1397"/>
    <lineage>
        <taxon>Bacteria</taxon>
        <taxon>Bacillati</taxon>
        <taxon>Bacillota</taxon>
        <taxon>Bacilli</taxon>
        <taxon>Bacillales</taxon>
        <taxon>Bacillaceae</taxon>
        <taxon>Niallia</taxon>
    </lineage>
</organism>